<dbReference type="PANTHER" id="PTHR34308:SF1">
    <property type="entry name" value="COBALAMIN BIOSYNTHESIS PROTEIN CBIB"/>
    <property type="match status" value="1"/>
</dbReference>
<evidence type="ECO:0000313" key="10">
    <source>
        <dbReference type="EMBL" id="ROP38316.1"/>
    </source>
</evidence>
<comment type="subcellular location">
    <subcellularLocation>
        <location evidence="1 9">Cell membrane</location>
        <topology evidence="1 9">Multi-pass membrane protein</topology>
    </subcellularLocation>
</comment>
<name>A0A3N1H7B7_9PSEU</name>
<comment type="function">
    <text evidence="9">Converts cobyric acid to cobinamide by the addition of aminopropanol on the F carboxylic group.</text>
</comment>
<keyword evidence="4 9" id="KW-1003">Cell membrane</keyword>
<dbReference type="NCBIfam" id="NF002276">
    <property type="entry name" value="PRK01209.1-4"/>
    <property type="match status" value="1"/>
</dbReference>
<keyword evidence="8 9" id="KW-0472">Membrane</keyword>
<evidence type="ECO:0000256" key="9">
    <source>
        <dbReference type="HAMAP-Rule" id="MF_00024"/>
    </source>
</evidence>
<keyword evidence="6 9" id="KW-0812">Transmembrane</keyword>
<dbReference type="GO" id="GO:0005886">
    <property type="term" value="C:plasma membrane"/>
    <property type="evidence" value="ECO:0007669"/>
    <property type="project" value="UniProtKB-SubCell"/>
</dbReference>
<evidence type="ECO:0000256" key="8">
    <source>
        <dbReference type="ARBA" id="ARBA00023136"/>
    </source>
</evidence>
<evidence type="ECO:0000313" key="11">
    <source>
        <dbReference type="Proteomes" id="UP000268727"/>
    </source>
</evidence>
<dbReference type="AlphaFoldDB" id="A0A3N1H7B7"/>
<evidence type="ECO:0000256" key="4">
    <source>
        <dbReference type="ARBA" id="ARBA00022475"/>
    </source>
</evidence>
<organism evidence="10 11">
    <name type="scientific">Saccharothrix texasensis</name>
    <dbReference type="NCBI Taxonomy" id="103734"/>
    <lineage>
        <taxon>Bacteria</taxon>
        <taxon>Bacillati</taxon>
        <taxon>Actinomycetota</taxon>
        <taxon>Actinomycetes</taxon>
        <taxon>Pseudonocardiales</taxon>
        <taxon>Pseudonocardiaceae</taxon>
        <taxon>Saccharothrix</taxon>
    </lineage>
</organism>
<evidence type="ECO:0000256" key="5">
    <source>
        <dbReference type="ARBA" id="ARBA00022573"/>
    </source>
</evidence>
<proteinExistence type="inferred from homology"/>
<dbReference type="InterPro" id="IPR004485">
    <property type="entry name" value="Cobalamin_biosynth_CobD/CbiB"/>
</dbReference>
<comment type="caution">
    <text evidence="10">The sequence shown here is derived from an EMBL/GenBank/DDBJ whole genome shotgun (WGS) entry which is preliminary data.</text>
</comment>
<dbReference type="GO" id="GO:0015420">
    <property type="term" value="F:ABC-type vitamin B12 transporter activity"/>
    <property type="evidence" value="ECO:0007669"/>
    <property type="project" value="UniProtKB-UniRule"/>
</dbReference>
<comment type="pathway">
    <text evidence="2 9">Cofactor biosynthesis; adenosylcobalamin biosynthesis.</text>
</comment>
<dbReference type="Proteomes" id="UP000268727">
    <property type="component" value="Unassembled WGS sequence"/>
</dbReference>
<keyword evidence="5 9" id="KW-0169">Cobalamin biosynthesis</keyword>
<keyword evidence="11" id="KW-1185">Reference proteome</keyword>
<dbReference type="NCBIfam" id="TIGR00380">
    <property type="entry name" value="cobal_cbiB"/>
    <property type="match status" value="1"/>
</dbReference>
<sequence length="325" mass="33763">MPRVSLGRAVGLVLGVAADAVFGDPERYHPVAGFGRAAAALERKLYRDHRAGGVAHVVVLVGGTVLAGVAAERLGRRSQVFEVLSTAAATWVVLGGSSLADEGTAMGRELDGGDLDAARNRLPNLCGREPRKLDTMGLAKATVESVAENTSDAVVAPLFWGAVAGVPGLLGYRAANTLDAMVGHRNERYRRFGWAAARLDDVANLLPSRLAALLTAAGAPVVGGSAGEAWRTWRRDAAAHPSPNAGQVEAAFAGALEVRLGGRTVYAHGAEDRPVLGHGRNPDAGHVTRAVELSRVVGASAAAVTALIALARPRLRRAVRRRTSA</sequence>
<reference evidence="10 11" key="1">
    <citation type="submission" date="2018-11" db="EMBL/GenBank/DDBJ databases">
        <title>Sequencing the genomes of 1000 actinobacteria strains.</title>
        <authorList>
            <person name="Klenk H.-P."/>
        </authorList>
    </citation>
    <scope>NUCLEOTIDE SEQUENCE [LARGE SCALE GENOMIC DNA]</scope>
    <source>
        <strain evidence="10 11">DSM 44231</strain>
    </source>
</reference>
<evidence type="ECO:0000256" key="6">
    <source>
        <dbReference type="ARBA" id="ARBA00022692"/>
    </source>
</evidence>
<evidence type="ECO:0000256" key="3">
    <source>
        <dbReference type="ARBA" id="ARBA00006263"/>
    </source>
</evidence>
<dbReference type="HAMAP" id="MF_00024">
    <property type="entry name" value="CobD_CbiB"/>
    <property type="match status" value="1"/>
</dbReference>
<dbReference type="Pfam" id="PF03186">
    <property type="entry name" value="CobD_Cbib"/>
    <property type="match status" value="1"/>
</dbReference>
<evidence type="ECO:0000256" key="2">
    <source>
        <dbReference type="ARBA" id="ARBA00004953"/>
    </source>
</evidence>
<dbReference type="EMBL" id="RJKM01000001">
    <property type="protein sequence ID" value="ROP38316.1"/>
    <property type="molecule type" value="Genomic_DNA"/>
</dbReference>
<evidence type="ECO:0000256" key="7">
    <source>
        <dbReference type="ARBA" id="ARBA00022989"/>
    </source>
</evidence>
<dbReference type="GO" id="GO:0009236">
    <property type="term" value="P:cobalamin biosynthetic process"/>
    <property type="evidence" value="ECO:0007669"/>
    <property type="project" value="UniProtKB-UniRule"/>
</dbReference>
<keyword evidence="7 9" id="KW-1133">Transmembrane helix</keyword>
<dbReference type="GO" id="GO:0048472">
    <property type="term" value="F:threonine-phosphate decarboxylase activity"/>
    <property type="evidence" value="ECO:0007669"/>
    <property type="project" value="InterPro"/>
</dbReference>
<dbReference type="UniPathway" id="UPA00148"/>
<comment type="similarity">
    <text evidence="3 9">Belongs to the CobD/CbiB family.</text>
</comment>
<accession>A0A3N1H7B7</accession>
<gene>
    <name evidence="9" type="primary">cobD</name>
    <name evidence="10" type="ORF">EDD40_3670</name>
</gene>
<protein>
    <recommendedName>
        <fullName evidence="9">Cobalamin biosynthesis protein CobD</fullName>
    </recommendedName>
</protein>
<evidence type="ECO:0000256" key="1">
    <source>
        <dbReference type="ARBA" id="ARBA00004651"/>
    </source>
</evidence>
<dbReference type="PANTHER" id="PTHR34308">
    <property type="entry name" value="COBALAMIN BIOSYNTHESIS PROTEIN CBIB"/>
    <property type="match status" value="1"/>
</dbReference>